<feature type="compositionally biased region" description="Basic residues" evidence="1">
    <location>
        <begin position="115"/>
        <end position="131"/>
    </location>
</feature>
<organism evidence="2 3">
    <name type="scientific">Neurospora tetraspora</name>
    <dbReference type="NCBI Taxonomy" id="94610"/>
    <lineage>
        <taxon>Eukaryota</taxon>
        <taxon>Fungi</taxon>
        <taxon>Dikarya</taxon>
        <taxon>Ascomycota</taxon>
        <taxon>Pezizomycotina</taxon>
        <taxon>Sordariomycetes</taxon>
        <taxon>Sordariomycetidae</taxon>
        <taxon>Sordariales</taxon>
        <taxon>Sordariaceae</taxon>
        <taxon>Neurospora</taxon>
    </lineage>
</organism>
<proteinExistence type="predicted"/>
<evidence type="ECO:0000313" key="2">
    <source>
        <dbReference type="EMBL" id="KAK3345639.1"/>
    </source>
</evidence>
<dbReference type="RefSeq" id="XP_062682252.1">
    <property type="nucleotide sequence ID" value="XM_062830102.1"/>
</dbReference>
<dbReference type="AlphaFoldDB" id="A0AAE0JH79"/>
<dbReference type="Proteomes" id="UP001278500">
    <property type="component" value="Unassembled WGS sequence"/>
</dbReference>
<evidence type="ECO:0000256" key="1">
    <source>
        <dbReference type="SAM" id="MobiDB-lite"/>
    </source>
</evidence>
<evidence type="ECO:0000313" key="3">
    <source>
        <dbReference type="Proteomes" id="UP001278500"/>
    </source>
</evidence>
<accession>A0AAE0JH79</accession>
<feature type="region of interest" description="Disordered" evidence="1">
    <location>
        <begin position="81"/>
        <end position="151"/>
    </location>
</feature>
<reference evidence="2" key="1">
    <citation type="journal article" date="2023" name="Mol. Phylogenet. Evol.">
        <title>Genome-scale phylogeny and comparative genomics of the fungal order Sordariales.</title>
        <authorList>
            <person name="Hensen N."/>
            <person name="Bonometti L."/>
            <person name="Westerberg I."/>
            <person name="Brannstrom I.O."/>
            <person name="Guillou S."/>
            <person name="Cros-Aarteil S."/>
            <person name="Calhoun S."/>
            <person name="Haridas S."/>
            <person name="Kuo A."/>
            <person name="Mondo S."/>
            <person name="Pangilinan J."/>
            <person name="Riley R."/>
            <person name="LaButti K."/>
            <person name="Andreopoulos B."/>
            <person name="Lipzen A."/>
            <person name="Chen C."/>
            <person name="Yan M."/>
            <person name="Daum C."/>
            <person name="Ng V."/>
            <person name="Clum A."/>
            <person name="Steindorff A."/>
            <person name="Ohm R.A."/>
            <person name="Martin F."/>
            <person name="Silar P."/>
            <person name="Natvig D.O."/>
            <person name="Lalanne C."/>
            <person name="Gautier V."/>
            <person name="Ament-Velasquez S.L."/>
            <person name="Kruys A."/>
            <person name="Hutchinson M.I."/>
            <person name="Powell A.J."/>
            <person name="Barry K."/>
            <person name="Miller A.N."/>
            <person name="Grigoriev I.V."/>
            <person name="Debuchy R."/>
            <person name="Gladieux P."/>
            <person name="Hiltunen Thoren M."/>
            <person name="Johannesson H."/>
        </authorList>
    </citation>
    <scope>NUCLEOTIDE SEQUENCE</scope>
    <source>
        <strain evidence="2">CBS 560.94</strain>
    </source>
</reference>
<dbReference type="EMBL" id="JAUEPP010000004">
    <property type="protein sequence ID" value="KAK3345639.1"/>
    <property type="molecule type" value="Genomic_DNA"/>
</dbReference>
<dbReference type="GeneID" id="87867256"/>
<feature type="compositionally biased region" description="Basic residues" evidence="1">
    <location>
        <begin position="92"/>
        <end position="102"/>
    </location>
</feature>
<name>A0AAE0JH79_9PEZI</name>
<reference evidence="2" key="2">
    <citation type="submission" date="2023-06" db="EMBL/GenBank/DDBJ databases">
        <authorList>
            <consortium name="Lawrence Berkeley National Laboratory"/>
            <person name="Haridas S."/>
            <person name="Hensen N."/>
            <person name="Bonometti L."/>
            <person name="Westerberg I."/>
            <person name="Brannstrom I.O."/>
            <person name="Guillou S."/>
            <person name="Cros-Aarteil S."/>
            <person name="Calhoun S."/>
            <person name="Kuo A."/>
            <person name="Mondo S."/>
            <person name="Pangilinan J."/>
            <person name="Riley R."/>
            <person name="Labutti K."/>
            <person name="Andreopoulos B."/>
            <person name="Lipzen A."/>
            <person name="Chen C."/>
            <person name="Yanf M."/>
            <person name="Daum C."/>
            <person name="Ng V."/>
            <person name="Clum A."/>
            <person name="Steindorff A."/>
            <person name="Ohm R."/>
            <person name="Martin F."/>
            <person name="Silar P."/>
            <person name="Natvig D."/>
            <person name="Lalanne C."/>
            <person name="Gautier V."/>
            <person name="Ament-Velasquez S.L."/>
            <person name="Kruys A."/>
            <person name="Hutchinson M.I."/>
            <person name="Powell A.J."/>
            <person name="Barry K."/>
            <person name="Miller A.N."/>
            <person name="Grigoriev I.V."/>
            <person name="Debuchy R."/>
            <person name="Gladieux P."/>
            <person name="Thoren M.H."/>
            <person name="Johannesson H."/>
        </authorList>
    </citation>
    <scope>NUCLEOTIDE SEQUENCE</scope>
    <source>
        <strain evidence="2">CBS 560.94</strain>
    </source>
</reference>
<sequence>MPQLRDPLDTLKKNRIRGGIMGAEWIEEEQGISSTDAEIAEVFECHPETVDYVRHDDEDRTTAEERAGVAKNVARNDIGTVLERFREDRPRTSRTSKKRKRPSSTESESEENQKAKRQKVAHQPKQKRRRTTRECMQNRKKRKRNDDGNGC</sequence>
<keyword evidence="3" id="KW-1185">Reference proteome</keyword>
<gene>
    <name evidence="2" type="ORF">B0H65DRAFT_558481</name>
</gene>
<comment type="caution">
    <text evidence="2">The sequence shown here is derived from an EMBL/GenBank/DDBJ whole genome shotgun (WGS) entry which is preliminary data.</text>
</comment>
<protein>
    <submittedName>
        <fullName evidence="2">Uncharacterized protein</fullName>
    </submittedName>
</protein>